<reference evidence="1 2" key="1">
    <citation type="journal article" date="2015" name="Genome Announc.">
        <title>Expanding the biotechnology potential of lactobacilli through comparative genomics of 213 strains and associated genera.</title>
        <authorList>
            <person name="Sun Z."/>
            <person name="Harris H.M."/>
            <person name="McCann A."/>
            <person name="Guo C."/>
            <person name="Argimon S."/>
            <person name="Zhang W."/>
            <person name="Yang X."/>
            <person name="Jeffery I.B."/>
            <person name="Cooney J.C."/>
            <person name="Kagawa T.F."/>
            <person name="Liu W."/>
            <person name="Song Y."/>
            <person name="Salvetti E."/>
            <person name="Wrobel A."/>
            <person name="Rasinkangas P."/>
            <person name="Parkhill J."/>
            <person name="Rea M.C."/>
            <person name="O'Sullivan O."/>
            <person name="Ritari J."/>
            <person name="Douillard F.P."/>
            <person name="Paul Ross R."/>
            <person name="Yang R."/>
            <person name="Briner A.E."/>
            <person name="Felis G.E."/>
            <person name="de Vos W.M."/>
            <person name="Barrangou R."/>
            <person name="Klaenhammer T.R."/>
            <person name="Caufield P.W."/>
            <person name="Cui Y."/>
            <person name="Zhang H."/>
            <person name="O'Toole P.W."/>
        </authorList>
    </citation>
    <scope>NUCLEOTIDE SEQUENCE [LARGE SCALE GENOMIC DNA]</scope>
    <source>
        <strain evidence="1 2">DSM 20505</strain>
    </source>
</reference>
<comment type="caution">
    <text evidence="1">The sequence shown here is derived from an EMBL/GenBank/DDBJ whole genome shotgun (WGS) entry which is preliminary data.</text>
</comment>
<dbReference type="AlphaFoldDB" id="A0A0R1ZK01"/>
<organism evidence="1 2">
    <name type="scientific">Lacticaseibacillus sharpeae JCM 1186 = DSM 20505</name>
    <dbReference type="NCBI Taxonomy" id="1291052"/>
    <lineage>
        <taxon>Bacteria</taxon>
        <taxon>Bacillati</taxon>
        <taxon>Bacillota</taxon>
        <taxon>Bacilli</taxon>
        <taxon>Lactobacillales</taxon>
        <taxon>Lactobacillaceae</taxon>
        <taxon>Lacticaseibacillus</taxon>
    </lineage>
</organism>
<sequence length="72" mass="7720">MTFKTADNKSKSVRVSDYQGDPDKAAVEAFMTALAGCKQFAKLGVNQFAVPGSAHAVDTESTEVYQYEAPEA</sequence>
<proteinExistence type="predicted"/>
<protein>
    <recommendedName>
        <fullName evidence="3">DUF2922 domain-containing protein</fullName>
    </recommendedName>
</protein>
<dbReference type="STRING" id="1291052.FC18_GL001905"/>
<keyword evidence="2" id="KW-1185">Reference proteome</keyword>
<dbReference type="Proteomes" id="UP000051679">
    <property type="component" value="Unassembled WGS sequence"/>
</dbReference>
<dbReference type="Pfam" id="PF11148">
    <property type="entry name" value="DUF2922"/>
    <property type="match status" value="1"/>
</dbReference>
<name>A0A0R1ZK01_9LACO</name>
<evidence type="ECO:0000313" key="2">
    <source>
        <dbReference type="Proteomes" id="UP000051679"/>
    </source>
</evidence>
<dbReference type="PATRIC" id="fig|1291052.5.peg.1967"/>
<gene>
    <name evidence="1" type="ORF">FC18_GL001905</name>
</gene>
<dbReference type="InterPro" id="IPR021321">
    <property type="entry name" value="DUF2922"/>
</dbReference>
<accession>A0A0R1ZK01</accession>
<evidence type="ECO:0000313" key="1">
    <source>
        <dbReference type="EMBL" id="KRM54863.1"/>
    </source>
</evidence>
<dbReference type="EMBL" id="AYYO01000043">
    <property type="protein sequence ID" value="KRM54863.1"/>
    <property type="molecule type" value="Genomic_DNA"/>
</dbReference>
<evidence type="ECO:0008006" key="3">
    <source>
        <dbReference type="Google" id="ProtNLM"/>
    </source>
</evidence>